<accession>A0A8H6AJ14</accession>
<evidence type="ECO:0000313" key="3">
    <source>
        <dbReference type="Proteomes" id="UP000531561"/>
    </source>
</evidence>
<name>A0A8H6AJ14_9HELO</name>
<evidence type="ECO:0000313" key="2">
    <source>
        <dbReference type="EMBL" id="KAF5868205.1"/>
    </source>
</evidence>
<dbReference type="InterPro" id="IPR011990">
    <property type="entry name" value="TPR-like_helical_dom_sf"/>
</dbReference>
<proteinExistence type="predicted"/>
<comment type="caution">
    <text evidence="2">The sequence shown here is derived from an EMBL/GenBank/DDBJ whole genome shotgun (WGS) entry which is preliminary data.</text>
</comment>
<dbReference type="GeneID" id="59261466"/>
<dbReference type="OrthoDB" id="3521172at2759"/>
<sequence>MDYSKTFSIGDFKASSTSAYAIDESKTLESHRFAPEPPDHHPHHGGKVITDADWPALKPIIQRLYIIDKLTFLKLKEALNLEFGYNITKRQFTRKVESWGFKKNFRKSERDELVKSGKIPQRFIHDSRINQKRVERLQKRNSARMGLGVESEDNERSLVQGQDFSPKTNAIKEASLDLTPCHIMIGHQNAALDDRDMIIEEIPRSELRHDIVAPNTDDQWPFSQSAEDYSGHSWLAELFVQLETAEIITSTSIDNKTEQGVEEYHEAEATIRPVMQIALVALGPNHQLTIRVINLLCWILRKNGSLAEAERLARALLKQNEASKAVDMLKGIQNSPYANGSKKIFIEVEFKVVLGNALWKQGSVWEAIVCFKESLKSTVKMYGWDHSIVFVHCKMIVNWFLQLSQYDEALKFFERFLEKCRGFVKQGSSVAGWIEETEDRMCKVRGGIEDDDNSISEDGYEEDEACFEDAGMKDYCIHEQDDDDEAQFEGRGPRLDEIFNTERDISKDITFEELGLDKDILT</sequence>
<reference evidence="2 3" key="1">
    <citation type="journal article" date="2020" name="Phytopathology">
        <title>A high-quality genome resource of Botrytis fragariae, a new and rapidly spreading fungal pathogen causing strawberry gray mold in the U.S.A.</title>
        <authorList>
            <person name="Wu Y."/>
            <person name="Saski C.A."/>
            <person name="Schnabel G."/>
            <person name="Xiao S."/>
            <person name="Hu M."/>
        </authorList>
    </citation>
    <scope>NUCLEOTIDE SEQUENCE [LARGE SCALE GENOMIC DNA]</scope>
    <source>
        <strain evidence="2 3">BVB16</strain>
    </source>
</reference>
<protein>
    <submittedName>
        <fullName evidence="2">Putative kinesin light chain protein</fullName>
    </submittedName>
</protein>
<dbReference type="RefSeq" id="XP_037187154.1">
    <property type="nucleotide sequence ID" value="XM_037337774.1"/>
</dbReference>
<dbReference type="PANTHER" id="PTHR38788:SF3">
    <property type="entry name" value="CLR5 DOMAIN-CONTAINING PROTEIN"/>
    <property type="match status" value="1"/>
</dbReference>
<dbReference type="Pfam" id="PF14420">
    <property type="entry name" value="Clr5"/>
    <property type="match status" value="1"/>
</dbReference>
<dbReference type="PANTHER" id="PTHR38788">
    <property type="entry name" value="CLR5 DOMAIN-CONTAINING PROTEIN"/>
    <property type="match status" value="1"/>
</dbReference>
<evidence type="ECO:0000259" key="1">
    <source>
        <dbReference type="Pfam" id="PF14420"/>
    </source>
</evidence>
<dbReference type="AlphaFoldDB" id="A0A8H6AJ14"/>
<feature type="domain" description="Clr5" evidence="1">
    <location>
        <begin position="51"/>
        <end position="103"/>
    </location>
</feature>
<dbReference type="Gene3D" id="1.25.40.10">
    <property type="entry name" value="Tetratricopeptide repeat domain"/>
    <property type="match status" value="2"/>
</dbReference>
<organism evidence="2 3">
    <name type="scientific">Botrytis fragariae</name>
    <dbReference type="NCBI Taxonomy" id="1964551"/>
    <lineage>
        <taxon>Eukaryota</taxon>
        <taxon>Fungi</taxon>
        <taxon>Dikarya</taxon>
        <taxon>Ascomycota</taxon>
        <taxon>Pezizomycotina</taxon>
        <taxon>Leotiomycetes</taxon>
        <taxon>Helotiales</taxon>
        <taxon>Sclerotiniaceae</taxon>
        <taxon>Botrytis</taxon>
    </lineage>
</organism>
<dbReference type="SUPFAM" id="SSF48452">
    <property type="entry name" value="TPR-like"/>
    <property type="match status" value="1"/>
</dbReference>
<dbReference type="EMBL" id="JABFCT010000026">
    <property type="protein sequence ID" value="KAF5868205.1"/>
    <property type="molecule type" value="Genomic_DNA"/>
</dbReference>
<dbReference type="Proteomes" id="UP000531561">
    <property type="component" value="Unassembled WGS sequence"/>
</dbReference>
<gene>
    <name evidence="2" type="ORF">Bfra_007401</name>
</gene>
<dbReference type="InterPro" id="IPR025676">
    <property type="entry name" value="Clr5_dom"/>
</dbReference>
<keyword evidence="3" id="KW-1185">Reference proteome</keyword>